<evidence type="ECO:0000256" key="1">
    <source>
        <dbReference type="SAM" id="SignalP"/>
    </source>
</evidence>
<feature type="signal peptide" evidence="1">
    <location>
        <begin position="1"/>
        <end position="18"/>
    </location>
</feature>
<dbReference type="SUPFAM" id="SSF51126">
    <property type="entry name" value="Pectin lyase-like"/>
    <property type="match status" value="1"/>
</dbReference>
<dbReference type="Gene3D" id="2.30.42.60">
    <property type="match status" value="1"/>
</dbReference>
<dbReference type="EMBL" id="NIDE01000017">
    <property type="protein sequence ID" value="OWK36039.1"/>
    <property type="molecule type" value="Genomic_DNA"/>
</dbReference>
<dbReference type="PANTHER" id="PTHR36453:SF1">
    <property type="entry name" value="RIGHT HANDED BETA HELIX DOMAIN-CONTAINING PROTEIN"/>
    <property type="match status" value="1"/>
</dbReference>
<dbReference type="PANTHER" id="PTHR36453">
    <property type="entry name" value="SECRETED PROTEIN-RELATED"/>
    <property type="match status" value="1"/>
</dbReference>
<sequence length="952" mass="105319">MKAVLLALLLAPSAPMPAVEFYVAPNGDDAKSGSKEQPFATVHQAQIAARRARSQGHPVTVFLRGGTHYLATPLVFGPEDSGTKEAPVTYRAYEKETPVVSGGVKLNLTWEAFRDGISRAKVPDGFATDQLFVSGARQHLARYPNFNPDERIYNGFAADAVSPARAKRWADPRGGFIHAMHASEWGGYHFVITGKKDDGTVTYEGGWQNNRPSAMHGRFRFVENIFEELDAPGEWFLDRKTNTLYFYPPAGVQLATAQIEAVRLRHLVEFRGTAEAPVRFVNLRGLTFRHAARTFMDNKEPLVRSDWTTYRGGAVFYTGTEDCSLEDSFLDQVGGNAVFVNHYNRRLTVRGCHIAEAGGNGVAFVGDRDAARVPRDWKDTSQTLATLDREPGPKTNNYPADCVVDDCLIYRTGRVEKQTAPVQIELARGITVRHCSLYDVPRAGINIGDGCWGGHVIEFCDVFDTVKETGDHGSFNSWGRDRFWDLAGLNLNDDQTWEAQKQLPVLDATQTTVIRNNRWRCDHGWDIDLDDGSTNYHITNNLCLHGGLKNREGFFRTVENNIIVNNGFHPHVWYKHSQDVVRHNILGTDHYLPAGGMPATPWGREMDHNLVHQPGLTTPAPATKMARQSKRDEHSLVADALFVDPDRGDYRVKADSPALKLGFKNFPMDQFGVRKPDLKAIARTPELPKVRGSNAPTVLAVHYWQGMTVKDLEGEEYSAFGVSKEAGGVQVLSGTKSGIETGDLIQVVNGKPVKTFADLMRRQNEAAGEPLEVGIVRKQQPKTVRVTAYTYVTVDTGPPTAGTVPVRAITTKPATFNDPVATLSDGRLTEGYGPVFGNGTVGGAYKVDLGKAIDIAEIKTWSFNQNKNRGPQRFVLFGSTAARDPGWDANTFAPIIEVDTTHIPVDKFQVTRVRRAGDPSVGTFRWLMWVVTPVTEKGENTAFQEFQILAKP</sequence>
<keyword evidence="1" id="KW-0732">Signal</keyword>
<evidence type="ECO:0008006" key="4">
    <source>
        <dbReference type="Google" id="ProtNLM"/>
    </source>
</evidence>
<dbReference type="SMART" id="SM00710">
    <property type="entry name" value="PbH1"/>
    <property type="match status" value="2"/>
</dbReference>
<keyword evidence="3" id="KW-1185">Reference proteome</keyword>
<reference evidence="3" key="1">
    <citation type="submission" date="2017-06" db="EMBL/GenBank/DDBJ databases">
        <title>Genome analysis of Fimbriiglobus ruber SP5, the first member of the order Planctomycetales with confirmed chitinolytic capability.</title>
        <authorList>
            <person name="Ravin N.V."/>
            <person name="Rakitin A.L."/>
            <person name="Ivanova A.A."/>
            <person name="Beletsky A.V."/>
            <person name="Kulichevskaya I.S."/>
            <person name="Mardanov A.V."/>
            <person name="Dedysh S.N."/>
        </authorList>
    </citation>
    <scope>NUCLEOTIDE SEQUENCE [LARGE SCALE GENOMIC DNA]</scope>
    <source>
        <strain evidence="3">SP5</strain>
    </source>
</reference>
<gene>
    <name evidence="2" type="ORF">FRUB_08602</name>
</gene>
<dbReference type="Gene3D" id="2.160.20.10">
    <property type="entry name" value="Single-stranded right-handed beta-helix, Pectin lyase-like"/>
    <property type="match status" value="2"/>
</dbReference>
<dbReference type="InterPro" id="IPR036034">
    <property type="entry name" value="PDZ_sf"/>
</dbReference>
<feature type="chain" id="PRO_5012759216" description="PDZ domain-containing protein" evidence="1">
    <location>
        <begin position="19"/>
        <end position="952"/>
    </location>
</feature>
<dbReference type="InterPro" id="IPR006626">
    <property type="entry name" value="PbH1"/>
</dbReference>
<name>A0A225DFV2_9BACT</name>
<dbReference type="SUPFAM" id="SSF50156">
    <property type="entry name" value="PDZ domain-like"/>
    <property type="match status" value="1"/>
</dbReference>
<evidence type="ECO:0000313" key="2">
    <source>
        <dbReference type="EMBL" id="OWK36039.1"/>
    </source>
</evidence>
<protein>
    <recommendedName>
        <fullName evidence="4">PDZ domain-containing protein</fullName>
    </recommendedName>
</protein>
<accession>A0A225DFV2</accession>
<dbReference type="InterPro" id="IPR011050">
    <property type="entry name" value="Pectin_lyase_fold/virulence"/>
</dbReference>
<proteinExistence type="predicted"/>
<dbReference type="Proteomes" id="UP000214646">
    <property type="component" value="Unassembled WGS sequence"/>
</dbReference>
<dbReference type="RefSeq" id="WP_202974141.1">
    <property type="nucleotide sequence ID" value="NZ_NIDE01000017.1"/>
</dbReference>
<comment type="caution">
    <text evidence="2">The sequence shown here is derived from an EMBL/GenBank/DDBJ whole genome shotgun (WGS) entry which is preliminary data.</text>
</comment>
<dbReference type="AlphaFoldDB" id="A0A225DFV2"/>
<evidence type="ECO:0000313" key="3">
    <source>
        <dbReference type="Proteomes" id="UP000214646"/>
    </source>
</evidence>
<organism evidence="2 3">
    <name type="scientific">Fimbriiglobus ruber</name>
    <dbReference type="NCBI Taxonomy" id="1908690"/>
    <lineage>
        <taxon>Bacteria</taxon>
        <taxon>Pseudomonadati</taxon>
        <taxon>Planctomycetota</taxon>
        <taxon>Planctomycetia</taxon>
        <taxon>Gemmatales</taxon>
        <taxon>Gemmataceae</taxon>
        <taxon>Fimbriiglobus</taxon>
    </lineage>
</organism>
<dbReference type="InterPro" id="IPR012334">
    <property type="entry name" value="Pectin_lyas_fold"/>
</dbReference>